<comment type="subcellular location">
    <subcellularLocation>
        <location evidence="1 14">Cell outer membrane</location>
        <topology evidence="1 14">Multi-pass membrane protein</topology>
    </subcellularLocation>
</comment>
<dbReference type="Gene3D" id="2.40.170.20">
    <property type="entry name" value="TonB-dependent receptor, beta-barrel domain"/>
    <property type="match status" value="1"/>
</dbReference>
<dbReference type="InterPro" id="IPR036942">
    <property type="entry name" value="Beta-barrel_TonB_sf"/>
</dbReference>
<evidence type="ECO:0000313" key="20">
    <source>
        <dbReference type="EMBL" id="WQG87160.1"/>
    </source>
</evidence>
<keyword evidence="3 14" id="KW-0813">Transport</keyword>
<dbReference type="GO" id="GO:0030246">
    <property type="term" value="F:carbohydrate binding"/>
    <property type="evidence" value="ECO:0007669"/>
    <property type="project" value="InterPro"/>
</dbReference>
<reference evidence="19 21" key="1">
    <citation type="submission" date="2016-11" db="EMBL/GenBank/DDBJ databases">
        <authorList>
            <person name="Jaros S."/>
            <person name="Januszkiewicz K."/>
            <person name="Wedrychowicz H."/>
        </authorList>
    </citation>
    <scope>NUCLEOTIDE SEQUENCE [LARGE SCALE GENOMIC DNA]</scope>
    <source>
        <strain evidence="19 21">DSM 784</strain>
    </source>
</reference>
<name>A0A1K1RK55_9BACT</name>
<protein>
    <submittedName>
        <fullName evidence="19">Iron complex outermembrane recepter protein</fullName>
    </submittedName>
    <submittedName>
        <fullName evidence="20">TonB-dependent receptor</fullName>
    </submittedName>
</protein>
<keyword evidence="6 14" id="KW-0812">Transmembrane</keyword>
<keyword evidence="4 14" id="KW-1134">Transmembrane beta strand</keyword>
<reference evidence="20 22" key="2">
    <citation type="submission" date="2023-11" db="EMBL/GenBank/DDBJ databases">
        <title>MicrobeMod: A computational toolkit for identifying prokaryotic methylation and restriction-modification with nanopore sequencing.</title>
        <authorList>
            <person name="Crits-Christoph A."/>
            <person name="Kang S.C."/>
            <person name="Lee H."/>
            <person name="Ostrov N."/>
        </authorList>
    </citation>
    <scope>NUCLEOTIDE SEQUENCE [LARGE SCALE GENOMIC DNA]</scope>
    <source>
        <strain evidence="20 22">ATCC 23090</strain>
    </source>
</reference>
<dbReference type="PROSITE" id="PS52016">
    <property type="entry name" value="TONB_DEPENDENT_REC_3"/>
    <property type="match status" value="1"/>
</dbReference>
<feature type="chain" id="PRO_5011955995" evidence="16">
    <location>
        <begin position="29"/>
        <end position="814"/>
    </location>
</feature>
<evidence type="ECO:0000256" key="10">
    <source>
        <dbReference type="ARBA" id="ARBA00023077"/>
    </source>
</evidence>
<dbReference type="InterPro" id="IPR010105">
    <property type="entry name" value="TonB_sidphr_rcpt"/>
</dbReference>
<evidence type="ECO:0000256" key="7">
    <source>
        <dbReference type="ARBA" id="ARBA00022729"/>
    </source>
</evidence>
<dbReference type="InterPro" id="IPR037066">
    <property type="entry name" value="Plug_dom_sf"/>
</dbReference>
<keyword evidence="12 20" id="KW-0675">Receptor</keyword>
<dbReference type="GO" id="GO:0015891">
    <property type="term" value="P:siderophore transport"/>
    <property type="evidence" value="ECO:0007669"/>
    <property type="project" value="InterPro"/>
</dbReference>
<keyword evidence="10 15" id="KW-0798">TonB box</keyword>
<dbReference type="SUPFAM" id="SSF49452">
    <property type="entry name" value="Starch-binding domain-like"/>
    <property type="match status" value="1"/>
</dbReference>
<dbReference type="Proteomes" id="UP000183788">
    <property type="component" value="Unassembled WGS sequence"/>
</dbReference>
<accession>A0A1K1RK55</accession>
<comment type="similarity">
    <text evidence="2 14 15">Belongs to the TonB-dependent receptor family.</text>
</comment>
<dbReference type="EMBL" id="CP140154">
    <property type="protein sequence ID" value="WQG87160.1"/>
    <property type="molecule type" value="Genomic_DNA"/>
</dbReference>
<dbReference type="InterPro" id="IPR013784">
    <property type="entry name" value="Carb-bd-like_fold"/>
</dbReference>
<sequence>MIRIYKGRATKSFMLVLSMIVSFFYATATTLEDNNGGIKGKIVTSDGKPAADVSVILQGTSFMTVSDGAGTFVFKNLPAGSYQVAISFTGYANKTEDVTVEAGKMATVKFQLEVSSKQLSEIVITGNQTKLVKRSSNYVSKLPLANVENPTVYSVITKDLLAQQQVYTVDDAMRNAPGITKMWEATNRSGDGGAYYNSRGFIVQSQFRNGVAGNVSSVIDAANIENIEVIKGPNATLFGNQLTSYGGLINRVTKKPYDHFGGEVAIAGGSYAYNRIMADINTPLDSAKDVLLRLNTAYTSQGSWMDNGHNKTFAFAPSLSYKINDRLNILLEAEFFSGEGNGNTFFFFPWGHNVSELSAQRADKLNIDYNRTFANEDLTSTSRNSNFFGTMNYKISDQWNSQTVVSMTNSYSNGFGPYFYLVSNDRISREDQSTRNSKANTTEIQQNFIGDFRIGKFRNRFVGGIDFFTLNSNQIFISKNYDTVSTHGVISNYSDFNAANMSSVYQAAGSLVRYPYIYKRYNYSAYASDVFNITDQLSVQAGLRIDYFDFKGNYSETQATLTGAYHQVALSPKFGIVYQVIKDRLSLFGNYQNGFTNTNSPIYVSEGVSKTSKPEQANQWEGGVKMDMFEGRLTGTVSYYDILVDNVLRADNAHPNYYLQNGSQKSKGVEVSVIANPFQGFSVVAGYGYNESKYINVDVTGLPDVDGRRPSTAGAPTTANLWLSYRLSNGKLKGLSVGAGANYASEIKIVNSISQGVFILPSYAILNATLSYETSKFRFAAKVDNLTNKHYWVGYSSMNPQKTRSFTGTVAFKF</sequence>
<keyword evidence="9" id="KW-0406">Ion transport</keyword>
<dbReference type="GO" id="GO:0038023">
    <property type="term" value="F:signaling receptor activity"/>
    <property type="evidence" value="ECO:0007669"/>
    <property type="project" value="InterPro"/>
</dbReference>
<dbReference type="Proteomes" id="UP001326715">
    <property type="component" value="Chromosome"/>
</dbReference>
<dbReference type="Pfam" id="PF13715">
    <property type="entry name" value="CarbopepD_reg_2"/>
    <property type="match status" value="1"/>
</dbReference>
<evidence type="ECO:0000256" key="16">
    <source>
        <dbReference type="SAM" id="SignalP"/>
    </source>
</evidence>
<gene>
    <name evidence="19" type="ORF">SAMN05661012_03871</name>
    <name evidence="20" type="ORF">SR876_19765</name>
</gene>
<dbReference type="EMBL" id="FPIZ01000012">
    <property type="protein sequence ID" value="SFW72086.1"/>
    <property type="molecule type" value="Genomic_DNA"/>
</dbReference>
<dbReference type="SUPFAM" id="SSF56935">
    <property type="entry name" value="Porins"/>
    <property type="match status" value="1"/>
</dbReference>
<evidence type="ECO:0000313" key="19">
    <source>
        <dbReference type="EMBL" id="SFW72086.1"/>
    </source>
</evidence>
<evidence type="ECO:0000256" key="14">
    <source>
        <dbReference type="PROSITE-ProRule" id="PRU01360"/>
    </source>
</evidence>
<evidence type="ECO:0000256" key="9">
    <source>
        <dbReference type="ARBA" id="ARBA00023065"/>
    </source>
</evidence>
<keyword evidence="5" id="KW-0410">Iron transport</keyword>
<dbReference type="STRING" id="1004.SAMN05661012_03871"/>
<organism evidence="19 21">
    <name type="scientific">Chitinophaga sancti</name>
    <dbReference type="NCBI Taxonomy" id="1004"/>
    <lineage>
        <taxon>Bacteria</taxon>
        <taxon>Pseudomonadati</taxon>
        <taxon>Bacteroidota</taxon>
        <taxon>Chitinophagia</taxon>
        <taxon>Chitinophagales</taxon>
        <taxon>Chitinophagaceae</taxon>
        <taxon>Chitinophaga</taxon>
    </lineage>
</organism>
<dbReference type="PANTHER" id="PTHR32552">
    <property type="entry name" value="FERRICHROME IRON RECEPTOR-RELATED"/>
    <property type="match status" value="1"/>
</dbReference>
<dbReference type="Gene3D" id="2.170.130.10">
    <property type="entry name" value="TonB-dependent receptor, plug domain"/>
    <property type="match status" value="1"/>
</dbReference>
<dbReference type="CDD" id="cd01347">
    <property type="entry name" value="ligand_gated_channel"/>
    <property type="match status" value="1"/>
</dbReference>
<evidence type="ECO:0000256" key="2">
    <source>
        <dbReference type="ARBA" id="ARBA00009810"/>
    </source>
</evidence>
<evidence type="ECO:0000256" key="11">
    <source>
        <dbReference type="ARBA" id="ARBA00023136"/>
    </source>
</evidence>
<evidence type="ECO:0000256" key="13">
    <source>
        <dbReference type="ARBA" id="ARBA00023237"/>
    </source>
</evidence>
<keyword evidence="13 14" id="KW-0998">Cell outer membrane</keyword>
<feature type="signal peptide" evidence="16">
    <location>
        <begin position="1"/>
        <end position="28"/>
    </location>
</feature>
<dbReference type="Pfam" id="PF07715">
    <property type="entry name" value="Plug"/>
    <property type="match status" value="1"/>
</dbReference>
<dbReference type="AlphaFoldDB" id="A0A1K1RK55"/>
<evidence type="ECO:0000256" key="15">
    <source>
        <dbReference type="RuleBase" id="RU003357"/>
    </source>
</evidence>
<keyword evidence="8" id="KW-0408">Iron</keyword>
<dbReference type="Pfam" id="PF00593">
    <property type="entry name" value="TonB_dep_Rec_b-barrel"/>
    <property type="match status" value="1"/>
</dbReference>
<dbReference type="RefSeq" id="WP_143150786.1">
    <property type="nucleotide sequence ID" value="NZ_CP139972.1"/>
</dbReference>
<evidence type="ECO:0000256" key="8">
    <source>
        <dbReference type="ARBA" id="ARBA00023004"/>
    </source>
</evidence>
<feature type="domain" description="TonB-dependent receptor plug" evidence="18">
    <location>
        <begin position="148"/>
        <end position="240"/>
    </location>
</feature>
<evidence type="ECO:0000256" key="12">
    <source>
        <dbReference type="ARBA" id="ARBA00023170"/>
    </source>
</evidence>
<dbReference type="Gene3D" id="2.60.40.1120">
    <property type="entry name" value="Carboxypeptidase-like, regulatory domain"/>
    <property type="match status" value="1"/>
</dbReference>
<evidence type="ECO:0000313" key="21">
    <source>
        <dbReference type="Proteomes" id="UP000183788"/>
    </source>
</evidence>
<keyword evidence="11 14" id="KW-0472">Membrane</keyword>
<keyword evidence="22" id="KW-1185">Reference proteome</keyword>
<dbReference type="NCBIfam" id="TIGR01783">
    <property type="entry name" value="TonB-siderophor"/>
    <property type="match status" value="1"/>
</dbReference>
<keyword evidence="7 16" id="KW-0732">Signal</keyword>
<evidence type="ECO:0000256" key="3">
    <source>
        <dbReference type="ARBA" id="ARBA00022448"/>
    </source>
</evidence>
<dbReference type="InterPro" id="IPR000531">
    <property type="entry name" value="Beta-barrel_TonB"/>
</dbReference>
<feature type="domain" description="TonB-dependent receptor-like beta-barrel" evidence="17">
    <location>
        <begin position="343"/>
        <end position="786"/>
    </location>
</feature>
<evidence type="ECO:0000256" key="1">
    <source>
        <dbReference type="ARBA" id="ARBA00004571"/>
    </source>
</evidence>
<evidence type="ECO:0000256" key="5">
    <source>
        <dbReference type="ARBA" id="ARBA00022496"/>
    </source>
</evidence>
<evidence type="ECO:0000313" key="22">
    <source>
        <dbReference type="Proteomes" id="UP001326715"/>
    </source>
</evidence>
<dbReference type="GO" id="GO:0015344">
    <property type="term" value="F:siderophore uptake transmembrane transporter activity"/>
    <property type="evidence" value="ECO:0007669"/>
    <property type="project" value="TreeGrafter"/>
</dbReference>
<dbReference type="InterPro" id="IPR039426">
    <property type="entry name" value="TonB-dep_rcpt-like"/>
</dbReference>
<evidence type="ECO:0000256" key="4">
    <source>
        <dbReference type="ARBA" id="ARBA00022452"/>
    </source>
</evidence>
<dbReference type="InterPro" id="IPR012910">
    <property type="entry name" value="Plug_dom"/>
</dbReference>
<dbReference type="PANTHER" id="PTHR32552:SF68">
    <property type="entry name" value="FERRICHROME OUTER MEMBRANE TRANSPORTER_PHAGE RECEPTOR"/>
    <property type="match status" value="1"/>
</dbReference>
<evidence type="ECO:0000259" key="17">
    <source>
        <dbReference type="Pfam" id="PF00593"/>
    </source>
</evidence>
<evidence type="ECO:0000256" key="6">
    <source>
        <dbReference type="ARBA" id="ARBA00022692"/>
    </source>
</evidence>
<dbReference type="OrthoDB" id="9758472at2"/>
<evidence type="ECO:0000259" key="18">
    <source>
        <dbReference type="Pfam" id="PF07715"/>
    </source>
</evidence>
<proteinExistence type="inferred from homology"/>
<dbReference type="GO" id="GO:0009279">
    <property type="term" value="C:cell outer membrane"/>
    <property type="evidence" value="ECO:0007669"/>
    <property type="project" value="UniProtKB-SubCell"/>
</dbReference>